<feature type="compositionally biased region" description="Polar residues" evidence="1">
    <location>
        <begin position="552"/>
        <end position="578"/>
    </location>
</feature>
<gene>
    <name evidence="2" type="ORF">B0J11DRAFT_593104</name>
</gene>
<dbReference type="EMBL" id="JAGMWT010000014">
    <property type="protein sequence ID" value="KAH7117001.1"/>
    <property type="molecule type" value="Genomic_DNA"/>
</dbReference>
<sequence length="695" mass="76628">MSNYKTGGDSHLNKSQLRALQISEEFKNLSREHLLTFVNGISNPEPPHYQMIDGQISPSLELVTLKVGAIQYDFGNVQFCKSSEVNQVKIVYENRSVNQHLGKPYQGDDKANPSIVPILDDVYIDLVYLWKAKYDAIMLLMYQTNDIRRYAHNALNIPAPKIQVGLSIIAQQEANGKVNGNSGITYSKKREHGEPVLRHPVNKRLKLGLDSIPSSVKMEVFSRIPEQFKLELFDSVTRAALPNFEDLMTASWNVVELCAYTPSSKTLNACINELRNVLLQIEKSYGRGLPERQSKQGTSRPADQNIGQEQSGQAQRNDNLQELPALNRFRQGQEAYQNVNDLSPNITLAQNGGNTGKPSFPKSRVIPMQKTIHSQVQSSDNDLLVNGGNYASQNTAHMPAKGVSERSPSEHRIDGSFIIPEHKTATSDADLSTEWLNCEGTQSASKHKLQEIASVVEETRSVQFPPSYEDAVRRKASSVHAQTSTLNQSSPVRYISLNSLRHPIASTPPGSKTSAPSSEQEQARRHPAADLEQQLKARGEELKRIEQRHQHQTTPKSANRNNAARQFPQNHPSPIQIDSSTSPHSSRRESTTPHETPAKTKKSEIIQLDGEEEEDRKESSVSPSSEASASTQDSCGLVRGVFLGDSRLGVRKTPTGTGTAPMAPMMHVVGKEGTGEESVVGNRDGDEAEAEAGGD</sequence>
<feature type="region of interest" description="Disordered" evidence="1">
    <location>
        <begin position="502"/>
        <end position="529"/>
    </location>
</feature>
<reference evidence="2" key="1">
    <citation type="journal article" date="2021" name="Nat. Commun.">
        <title>Genetic determinants of endophytism in the Arabidopsis root mycobiome.</title>
        <authorList>
            <person name="Mesny F."/>
            <person name="Miyauchi S."/>
            <person name="Thiergart T."/>
            <person name="Pickel B."/>
            <person name="Atanasova L."/>
            <person name="Karlsson M."/>
            <person name="Huettel B."/>
            <person name="Barry K.W."/>
            <person name="Haridas S."/>
            <person name="Chen C."/>
            <person name="Bauer D."/>
            <person name="Andreopoulos W."/>
            <person name="Pangilinan J."/>
            <person name="LaButti K."/>
            <person name="Riley R."/>
            <person name="Lipzen A."/>
            <person name="Clum A."/>
            <person name="Drula E."/>
            <person name="Henrissat B."/>
            <person name="Kohler A."/>
            <person name="Grigoriev I.V."/>
            <person name="Martin F.M."/>
            <person name="Hacquard S."/>
        </authorList>
    </citation>
    <scope>NUCLEOTIDE SEQUENCE</scope>
    <source>
        <strain evidence="2">MPI-CAGE-CH-0243</strain>
    </source>
</reference>
<dbReference type="Proteomes" id="UP000700596">
    <property type="component" value="Unassembled WGS sequence"/>
</dbReference>
<dbReference type="AlphaFoldDB" id="A0A9P9IDQ9"/>
<feature type="region of interest" description="Disordered" evidence="1">
    <location>
        <begin position="545"/>
        <end position="637"/>
    </location>
</feature>
<feature type="region of interest" description="Disordered" evidence="1">
    <location>
        <begin position="672"/>
        <end position="695"/>
    </location>
</feature>
<feature type="region of interest" description="Disordered" evidence="1">
    <location>
        <begin position="288"/>
        <end position="316"/>
    </location>
</feature>
<proteinExistence type="predicted"/>
<evidence type="ECO:0000313" key="2">
    <source>
        <dbReference type="EMBL" id="KAH7117001.1"/>
    </source>
</evidence>
<dbReference type="OrthoDB" id="3795533at2759"/>
<comment type="caution">
    <text evidence="2">The sequence shown here is derived from an EMBL/GenBank/DDBJ whole genome shotgun (WGS) entry which is preliminary data.</text>
</comment>
<feature type="compositionally biased region" description="Polar residues" evidence="1">
    <location>
        <begin position="295"/>
        <end position="316"/>
    </location>
</feature>
<feature type="compositionally biased region" description="Basic and acidic residues" evidence="1">
    <location>
        <begin position="586"/>
        <end position="604"/>
    </location>
</feature>
<accession>A0A9P9IDQ9</accession>
<feature type="compositionally biased region" description="Acidic residues" evidence="1">
    <location>
        <begin position="686"/>
        <end position="695"/>
    </location>
</feature>
<name>A0A9P9IDQ9_9PLEO</name>
<protein>
    <submittedName>
        <fullName evidence="2">Uncharacterized protein</fullName>
    </submittedName>
</protein>
<evidence type="ECO:0000256" key="1">
    <source>
        <dbReference type="SAM" id="MobiDB-lite"/>
    </source>
</evidence>
<evidence type="ECO:0000313" key="3">
    <source>
        <dbReference type="Proteomes" id="UP000700596"/>
    </source>
</evidence>
<feature type="compositionally biased region" description="Low complexity" evidence="1">
    <location>
        <begin position="620"/>
        <end position="630"/>
    </location>
</feature>
<feature type="compositionally biased region" description="Polar residues" evidence="1">
    <location>
        <begin position="508"/>
        <end position="520"/>
    </location>
</feature>
<keyword evidence="3" id="KW-1185">Reference proteome</keyword>
<organism evidence="2 3">
    <name type="scientific">Dendryphion nanum</name>
    <dbReference type="NCBI Taxonomy" id="256645"/>
    <lineage>
        <taxon>Eukaryota</taxon>
        <taxon>Fungi</taxon>
        <taxon>Dikarya</taxon>
        <taxon>Ascomycota</taxon>
        <taxon>Pezizomycotina</taxon>
        <taxon>Dothideomycetes</taxon>
        <taxon>Pleosporomycetidae</taxon>
        <taxon>Pleosporales</taxon>
        <taxon>Torulaceae</taxon>
        <taxon>Dendryphion</taxon>
    </lineage>
</organism>